<protein>
    <submittedName>
        <fullName evidence="1">Putative type III secretion apparatus</fullName>
    </submittedName>
</protein>
<dbReference type="AlphaFoldDB" id="A0A076LUC3"/>
<reference evidence="1 2" key="1">
    <citation type="journal article" date="2012" name="PLoS ONE">
        <title>Edwardsiella comparative phylogenomics reveal the new intra/inter-species taxonomic relationships, virulence evolution and niche adaptation mechanisms.</title>
        <authorList>
            <person name="Yang M."/>
            <person name="Lv Y."/>
            <person name="Xiao J."/>
            <person name="Wu H."/>
            <person name="Zheng H."/>
            <person name="Liu Q."/>
            <person name="Zhang Y."/>
            <person name="Wang Q."/>
        </authorList>
    </citation>
    <scope>NUCLEOTIDE SEQUENCE [LARGE SCALE GENOMIC DNA]</scope>
    <source>
        <strain evidence="2">080813</strain>
    </source>
</reference>
<gene>
    <name evidence="1" type="primary">esaH</name>
    <name evidence="1" type="ORF">ETEE_2741</name>
</gene>
<evidence type="ECO:0000313" key="2">
    <source>
        <dbReference type="Proteomes" id="UP000028681"/>
    </source>
</evidence>
<organism evidence="1 2">
    <name type="scientific">Edwardsiella anguillarum ET080813</name>
    <dbReference type="NCBI Taxonomy" id="667120"/>
    <lineage>
        <taxon>Bacteria</taxon>
        <taxon>Pseudomonadati</taxon>
        <taxon>Pseudomonadota</taxon>
        <taxon>Gammaproteobacteria</taxon>
        <taxon>Enterobacterales</taxon>
        <taxon>Hafniaceae</taxon>
        <taxon>Edwardsiella</taxon>
    </lineage>
</organism>
<accession>A0A076LUC3</accession>
<sequence length="88" mass="9631">MDTLSVPRLVVEAGFAAVNCGMRAEMHDILNALPDWIDDPDQITRCEAILLFGLGRRKAASARLAMLPPDDCLPLRALLTPTTQEKTV</sequence>
<dbReference type="EMBL" id="CP006664">
    <property type="protein sequence ID" value="AIJ09174.1"/>
    <property type="molecule type" value="Genomic_DNA"/>
</dbReference>
<name>A0A076LUC3_9GAMM</name>
<proteinExistence type="predicted"/>
<dbReference type="InterPro" id="IPR010437">
    <property type="entry name" value="T3SS_SsaH/EsaH"/>
</dbReference>
<dbReference type="RefSeq" id="WP_034171818.1">
    <property type="nucleotide sequence ID" value="NZ_CP006664.1"/>
</dbReference>
<dbReference type="Pfam" id="PF06287">
    <property type="entry name" value="DUF1039"/>
    <property type="match status" value="1"/>
</dbReference>
<dbReference type="HOGENOM" id="CLU_175673_0_0_6"/>
<dbReference type="GeneID" id="33940265"/>
<dbReference type="NCBIfam" id="TIGR02498">
    <property type="entry name" value="type_III_ssaH"/>
    <property type="match status" value="1"/>
</dbReference>
<dbReference type="Proteomes" id="UP000028681">
    <property type="component" value="Chromosome"/>
</dbReference>
<evidence type="ECO:0000313" key="1">
    <source>
        <dbReference type="EMBL" id="AIJ09174.1"/>
    </source>
</evidence>
<dbReference type="KEGG" id="ete:ETEE_2741"/>